<gene>
    <name evidence="1" type="ORF">KW869_01750</name>
</gene>
<name>A0ABW8NQH7_9PSED</name>
<dbReference type="EMBL" id="JAHWXS010000001">
    <property type="protein sequence ID" value="MFK5732229.1"/>
    <property type="molecule type" value="Genomic_DNA"/>
</dbReference>
<organism evidence="1 2">
    <name type="scientific">Pseudomonas urmiensis</name>
    <dbReference type="NCBI Taxonomy" id="2745493"/>
    <lineage>
        <taxon>Bacteria</taxon>
        <taxon>Pseudomonadati</taxon>
        <taxon>Pseudomonadota</taxon>
        <taxon>Gammaproteobacteria</taxon>
        <taxon>Pseudomonadales</taxon>
        <taxon>Pseudomonadaceae</taxon>
        <taxon>Pseudomonas</taxon>
    </lineage>
</organism>
<dbReference type="Gene3D" id="3.30.450.20">
    <property type="entry name" value="PAS domain"/>
    <property type="match status" value="1"/>
</dbReference>
<evidence type="ECO:0000313" key="1">
    <source>
        <dbReference type="EMBL" id="MFK5732229.1"/>
    </source>
</evidence>
<proteinExistence type="predicted"/>
<dbReference type="Pfam" id="PF22673">
    <property type="entry name" value="MCP-like_PDC_1"/>
    <property type="match status" value="1"/>
</dbReference>
<dbReference type="Proteomes" id="UP001621534">
    <property type="component" value="Unassembled WGS sequence"/>
</dbReference>
<accession>A0ABW8NQH7</accession>
<reference evidence="1 2" key="1">
    <citation type="journal article" date="2012" name="Plant Soil">
        <title>Screening of plant growth-promoting traits in arsenic-resistant bacteria isolated from the rhizosphere of soybean plants from Argentinean agricultural soil.</title>
        <authorList>
            <person name="Wevar Oller A.L."/>
            <person name="Talano M.A."/>
            <person name="Agostini E."/>
        </authorList>
    </citation>
    <scope>NUCLEOTIDE SEQUENCE [LARGE SCALE GENOMIC DNA]</scope>
    <source>
        <strain evidence="1 2">AW4</strain>
    </source>
</reference>
<dbReference type="CDD" id="cd12913">
    <property type="entry name" value="PDC1_MCP_like"/>
    <property type="match status" value="1"/>
</dbReference>
<evidence type="ECO:0000313" key="2">
    <source>
        <dbReference type="Proteomes" id="UP001621534"/>
    </source>
</evidence>
<comment type="caution">
    <text evidence="1">The sequence shown here is derived from an EMBL/GenBank/DDBJ whole genome shotgun (WGS) entry which is preliminary data.</text>
</comment>
<keyword evidence="2" id="KW-1185">Reference proteome</keyword>
<protein>
    <submittedName>
        <fullName evidence="1">Cache domain-containing protein</fullName>
    </submittedName>
</protein>
<sequence>MLQPLAQSASTVFDSTFIELEKLARRFGILASTAKKNPKGISETGLSKIRPDMVRSLAALENYAYALGIVLDEDIIDNAPFWLNWIEIDRDGIIQDDSNIKYPWRGNFYEYPNADWMVIPKTKRCPVIVGPYVDFDKHIITLATPIMLDEQFIGVSAADIRLSDFERIVSVPLSLVEHDCLLCNHEGRVVVSNTANAPVGSLNHSYLEVGEPVSNTGWRAVLLD</sequence>